<comment type="similarity">
    <text evidence="1 2">Belongs to the nucleosome assembly protein (NAP) family.</text>
</comment>
<evidence type="ECO:0008006" key="6">
    <source>
        <dbReference type="Google" id="ProtNLM"/>
    </source>
</evidence>
<comment type="caution">
    <text evidence="4">The sequence shown here is derived from an EMBL/GenBank/DDBJ whole genome shotgun (WGS) entry which is preliminary data.</text>
</comment>
<accession>A0A9P6RCI8</accession>
<organism evidence="4 5">
    <name type="scientific">Dissophora globulifera</name>
    <dbReference type="NCBI Taxonomy" id="979702"/>
    <lineage>
        <taxon>Eukaryota</taxon>
        <taxon>Fungi</taxon>
        <taxon>Fungi incertae sedis</taxon>
        <taxon>Mucoromycota</taxon>
        <taxon>Mortierellomycotina</taxon>
        <taxon>Mortierellomycetes</taxon>
        <taxon>Mortierellales</taxon>
        <taxon>Mortierellaceae</taxon>
        <taxon>Dissophora</taxon>
    </lineage>
</organism>
<dbReference type="PANTHER" id="PTHR11875">
    <property type="entry name" value="TESTIS-SPECIFIC Y-ENCODED PROTEIN"/>
    <property type="match status" value="1"/>
</dbReference>
<dbReference type="InterPro" id="IPR037231">
    <property type="entry name" value="NAP-like_sf"/>
</dbReference>
<evidence type="ECO:0000313" key="5">
    <source>
        <dbReference type="Proteomes" id="UP000738325"/>
    </source>
</evidence>
<dbReference type="GO" id="GO:0005634">
    <property type="term" value="C:nucleus"/>
    <property type="evidence" value="ECO:0007669"/>
    <property type="project" value="InterPro"/>
</dbReference>
<evidence type="ECO:0000256" key="2">
    <source>
        <dbReference type="RuleBase" id="RU003876"/>
    </source>
</evidence>
<reference evidence="4" key="1">
    <citation type="journal article" date="2020" name="Fungal Divers.">
        <title>Resolving the Mortierellaceae phylogeny through synthesis of multi-gene phylogenetics and phylogenomics.</title>
        <authorList>
            <person name="Vandepol N."/>
            <person name="Liber J."/>
            <person name="Desiro A."/>
            <person name="Na H."/>
            <person name="Kennedy M."/>
            <person name="Barry K."/>
            <person name="Grigoriev I.V."/>
            <person name="Miller A.N."/>
            <person name="O'Donnell K."/>
            <person name="Stajich J.E."/>
            <person name="Bonito G."/>
        </authorList>
    </citation>
    <scope>NUCLEOTIDE SEQUENCE</scope>
    <source>
        <strain evidence="4">REB-010B</strain>
    </source>
</reference>
<gene>
    <name evidence="4" type="ORF">BGZ99_006446</name>
</gene>
<dbReference type="Gene3D" id="3.30.1120.90">
    <property type="entry name" value="Nucleosome assembly protein"/>
    <property type="match status" value="1"/>
</dbReference>
<feature type="compositionally biased region" description="Acidic residues" evidence="3">
    <location>
        <begin position="182"/>
        <end position="212"/>
    </location>
</feature>
<dbReference type="OrthoDB" id="19419at2759"/>
<protein>
    <recommendedName>
        <fullName evidence="6">Template-activating factor I</fullName>
    </recommendedName>
</protein>
<dbReference type="Pfam" id="PF00956">
    <property type="entry name" value="NAP"/>
    <property type="match status" value="1"/>
</dbReference>
<dbReference type="InterPro" id="IPR002164">
    <property type="entry name" value="NAP_family"/>
</dbReference>
<dbReference type="Proteomes" id="UP000738325">
    <property type="component" value="Unassembled WGS sequence"/>
</dbReference>
<dbReference type="EMBL" id="JAAAIP010000437">
    <property type="protein sequence ID" value="KAG0317194.1"/>
    <property type="molecule type" value="Genomic_DNA"/>
</dbReference>
<sequence>MAEIDPALLDEMNAIAEATQKAELQLLQKRVELLSPIWEKRRALIAKIPKFWSTVVQKHDALAQMVEEVDLPILEHLTDVWVKHDSKDARNYEIIFTFNENPHFKNKTLVKKVAIKDDEPVTEEFKIDWKEGKDVTVKDHKRKKSDSDNISDSFFSWFRDEDTSLADLFVHEIYPEALSVYAEDDEDFEDDESVDLDDDEEDEDDEEEEEEEEKHTKKKSKK</sequence>
<proteinExistence type="inferred from homology"/>
<dbReference type="GO" id="GO:0006334">
    <property type="term" value="P:nucleosome assembly"/>
    <property type="evidence" value="ECO:0007669"/>
    <property type="project" value="InterPro"/>
</dbReference>
<evidence type="ECO:0000256" key="1">
    <source>
        <dbReference type="ARBA" id="ARBA00009947"/>
    </source>
</evidence>
<name>A0A9P6RCI8_9FUNG</name>
<dbReference type="AlphaFoldDB" id="A0A9P6RCI8"/>
<feature type="region of interest" description="Disordered" evidence="3">
    <location>
        <begin position="180"/>
        <end position="222"/>
    </location>
</feature>
<evidence type="ECO:0000313" key="4">
    <source>
        <dbReference type="EMBL" id="KAG0317194.1"/>
    </source>
</evidence>
<evidence type="ECO:0000256" key="3">
    <source>
        <dbReference type="SAM" id="MobiDB-lite"/>
    </source>
</evidence>
<keyword evidence="5" id="KW-1185">Reference proteome</keyword>
<dbReference type="SUPFAM" id="SSF143113">
    <property type="entry name" value="NAP-like"/>
    <property type="match status" value="1"/>
</dbReference>